<keyword evidence="2" id="KW-1185">Reference proteome</keyword>
<evidence type="ECO:0000313" key="1">
    <source>
        <dbReference type="EMBL" id="KAK9738180.1"/>
    </source>
</evidence>
<evidence type="ECO:0000313" key="2">
    <source>
        <dbReference type="Proteomes" id="UP001458880"/>
    </source>
</evidence>
<comment type="caution">
    <text evidence="1">The sequence shown here is derived from an EMBL/GenBank/DDBJ whole genome shotgun (WGS) entry which is preliminary data.</text>
</comment>
<proteinExistence type="predicted"/>
<name>A0AAW1LUN2_POPJA</name>
<dbReference type="AlphaFoldDB" id="A0AAW1LUN2"/>
<accession>A0AAW1LUN2</accession>
<evidence type="ECO:0008006" key="3">
    <source>
        <dbReference type="Google" id="ProtNLM"/>
    </source>
</evidence>
<gene>
    <name evidence="1" type="ORF">QE152_g10090</name>
</gene>
<organism evidence="1 2">
    <name type="scientific">Popillia japonica</name>
    <name type="common">Japanese beetle</name>
    <dbReference type="NCBI Taxonomy" id="7064"/>
    <lineage>
        <taxon>Eukaryota</taxon>
        <taxon>Metazoa</taxon>
        <taxon>Ecdysozoa</taxon>
        <taxon>Arthropoda</taxon>
        <taxon>Hexapoda</taxon>
        <taxon>Insecta</taxon>
        <taxon>Pterygota</taxon>
        <taxon>Neoptera</taxon>
        <taxon>Endopterygota</taxon>
        <taxon>Coleoptera</taxon>
        <taxon>Polyphaga</taxon>
        <taxon>Scarabaeiformia</taxon>
        <taxon>Scarabaeidae</taxon>
        <taxon>Rutelinae</taxon>
        <taxon>Popillia</taxon>
    </lineage>
</organism>
<reference evidence="1 2" key="1">
    <citation type="journal article" date="2024" name="BMC Genomics">
        <title>De novo assembly and annotation of Popillia japonica's genome with initial clues to its potential as an invasive pest.</title>
        <authorList>
            <person name="Cucini C."/>
            <person name="Boschi S."/>
            <person name="Funari R."/>
            <person name="Cardaioli E."/>
            <person name="Iannotti N."/>
            <person name="Marturano G."/>
            <person name="Paoli F."/>
            <person name="Bruttini M."/>
            <person name="Carapelli A."/>
            <person name="Frati F."/>
            <person name="Nardi F."/>
        </authorList>
    </citation>
    <scope>NUCLEOTIDE SEQUENCE [LARGE SCALE GENOMIC DNA]</scope>
    <source>
        <strain evidence="1">DMR45628</strain>
    </source>
</reference>
<dbReference type="EMBL" id="JASPKY010000089">
    <property type="protein sequence ID" value="KAK9738180.1"/>
    <property type="molecule type" value="Genomic_DNA"/>
</dbReference>
<protein>
    <recommendedName>
        <fullName evidence="3">MADF domain-containing protein</fullName>
    </recommendedName>
</protein>
<dbReference type="Proteomes" id="UP001458880">
    <property type="component" value="Unassembled WGS sequence"/>
</dbReference>
<sequence length="204" mass="23488">MDPENNYTNSLFVPDEDSRILYSNDNDCGSSLHAIQNNFSENEDIEPMEINCAENVQETLSTSLDNRKAKSFWGYNKSVSLIHAVEAHYVELNHAKKRKHMWDNVSNELDDYKDNRKATGRGTMNNRKATGRGTMKFQFFEARDGFMGDKPNINSPHAVNVSSFIDNNQNVPADLLIITKMYLQIKKMMQKVLRQMGMRKIIMN</sequence>